<organism evidence="2 3">
    <name type="scientific">Flavobacterium agri</name>
    <dbReference type="NCBI Taxonomy" id="2743471"/>
    <lineage>
        <taxon>Bacteria</taxon>
        <taxon>Pseudomonadati</taxon>
        <taxon>Bacteroidota</taxon>
        <taxon>Flavobacteriia</taxon>
        <taxon>Flavobacteriales</taxon>
        <taxon>Flavobacteriaceae</taxon>
        <taxon>Flavobacterium</taxon>
    </lineage>
</organism>
<accession>A0A7Y9C4N9</accession>
<evidence type="ECO:0000313" key="2">
    <source>
        <dbReference type="EMBL" id="NYA69529.1"/>
    </source>
</evidence>
<dbReference type="EMBL" id="JACBJI010000001">
    <property type="protein sequence ID" value="NYA69529.1"/>
    <property type="molecule type" value="Genomic_DNA"/>
</dbReference>
<dbReference type="AlphaFoldDB" id="A0A7Y9C4N9"/>
<dbReference type="PANTHER" id="PTHR33990">
    <property type="entry name" value="PROTEIN YJDN-RELATED"/>
    <property type="match status" value="1"/>
</dbReference>
<evidence type="ECO:0000313" key="3">
    <source>
        <dbReference type="Proteomes" id="UP000535020"/>
    </source>
</evidence>
<dbReference type="InterPro" id="IPR029068">
    <property type="entry name" value="Glyas_Bleomycin-R_OHBP_Dase"/>
</dbReference>
<feature type="domain" description="PhnB-like" evidence="1">
    <location>
        <begin position="2"/>
        <end position="123"/>
    </location>
</feature>
<comment type="caution">
    <text evidence="2">The sequence shown here is derived from an EMBL/GenBank/DDBJ whole genome shotgun (WGS) entry which is preliminary data.</text>
</comment>
<reference evidence="2 3" key="1">
    <citation type="submission" date="2020-07" db="EMBL/GenBank/DDBJ databases">
        <authorList>
            <person name="Sun Q."/>
        </authorList>
    </citation>
    <scope>NUCLEOTIDE SEQUENCE [LARGE SCALE GENOMIC DNA]</scope>
    <source>
        <strain evidence="2 3">MAH-1</strain>
    </source>
</reference>
<dbReference type="RefSeq" id="WP_176004354.1">
    <property type="nucleotide sequence ID" value="NZ_JABWMI010000002.1"/>
</dbReference>
<proteinExistence type="predicted"/>
<keyword evidence="3" id="KW-1185">Reference proteome</keyword>
<dbReference type="InterPro" id="IPR028973">
    <property type="entry name" value="PhnB-like"/>
</dbReference>
<dbReference type="Proteomes" id="UP000535020">
    <property type="component" value="Unassembled WGS sequence"/>
</dbReference>
<dbReference type="Gene3D" id="3.10.180.10">
    <property type="entry name" value="2,3-Dihydroxybiphenyl 1,2-Dioxygenase, domain 1"/>
    <property type="match status" value="1"/>
</dbReference>
<evidence type="ECO:0000259" key="1">
    <source>
        <dbReference type="Pfam" id="PF06983"/>
    </source>
</evidence>
<sequence>MKIHPMITFHGNCREALEFYRECFGGELVVEKLSGDIRRCLPQSLRNLVVRAKLITPDFTLYGSDLGDTTMRGRISILIGSEDVSETATLFEKLSTDGKITTNFEDVGKNQIASVIDRFGVEWLFLKS</sequence>
<dbReference type="SUPFAM" id="SSF54593">
    <property type="entry name" value="Glyoxalase/Bleomycin resistance protein/Dihydroxybiphenyl dioxygenase"/>
    <property type="match status" value="1"/>
</dbReference>
<dbReference type="Pfam" id="PF06983">
    <property type="entry name" value="3-dmu-9_3-mt"/>
    <property type="match status" value="1"/>
</dbReference>
<protein>
    <submittedName>
        <fullName evidence="2">VOC family protein</fullName>
    </submittedName>
</protein>
<gene>
    <name evidence="2" type="ORF">HZF10_01250</name>
</gene>
<dbReference type="PANTHER" id="PTHR33990:SF1">
    <property type="entry name" value="PROTEIN YJDN"/>
    <property type="match status" value="1"/>
</dbReference>
<name>A0A7Y9C4N9_9FLAO</name>